<proteinExistence type="predicted"/>
<feature type="compositionally biased region" description="Low complexity" evidence="1">
    <location>
        <begin position="352"/>
        <end position="364"/>
    </location>
</feature>
<accession>A0ABP9D7U1</accession>
<dbReference type="Proteomes" id="UP001500839">
    <property type="component" value="Unassembled WGS sequence"/>
</dbReference>
<feature type="region of interest" description="Disordered" evidence="1">
    <location>
        <begin position="1"/>
        <end position="53"/>
    </location>
</feature>
<sequence>MRDAPDYLDAGGTGQTQPVVNTPVAPSGDTAAPENADAGAQSTPAPAADKGDAVTDAGVVRSIRPPEGKLRIGFYQSDIPWYVSDEAAERTNYTASWVESAVSDYQRDQGVSGTEADKRAAATVTAGAAGAVAGGLAGGTLVAVPAAAACVGPGMALGAGLGTPVIPPIGPVAGPRRRHCGRNGLRRGGVRGGGAAGAALGGGAAALAANAFGAAEVDPVDEFALPTIDRPDADAAYQQAHETIYSLDQENPAAADAVRGAVNAGQQAQRDAATATAQAREAIATSRAARRSLPPRITRPPRPRSSPAPPRRQWTTQPPPRRRPSPAIRSPHPHRPHSRRPRTPRMPHRQRQPAASAPVTPAAAQDVSPQSEQTPVAAPQWRSEVPEPVAAAVDAAPPAVGDAVDAAAAAVQAALPEA</sequence>
<dbReference type="RefSeq" id="WP_345603261.1">
    <property type="nucleotide sequence ID" value="NZ_BAABKQ010000002.1"/>
</dbReference>
<feature type="region of interest" description="Disordered" evidence="1">
    <location>
        <begin position="258"/>
        <end position="385"/>
    </location>
</feature>
<evidence type="ECO:0000313" key="3">
    <source>
        <dbReference type="Proteomes" id="UP001500839"/>
    </source>
</evidence>
<comment type="caution">
    <text evidence="2">The sequence shown here is derived from an EMBL/GenBank/DDBJ whole genome shotgun (WGS) entry which is preliminary data.</text>
</comment>
<dbReference type="EMBL" id="BAABKQ010000002">
    <property type="protein sequence ID" value="GAA4826035.1"/>
    <property type="molecule type" value="Genomic_DNA"/>
</dbReference>
<evidence type="ECO:0000313" key="2">
    <source>
        <dbReference type="EMBL" id="GAA4826035.1"/>
    </source>
</evidence>
<feature type="compositionally biased region" description="Basic residues" evidence="1">
    <location>
        <begin position="331"/>
        <end position="351"/>
    </location>
</feature>
<protein>
    <submittedName>
        <fullName evidence="2">Uncharacterized protein</fullName>
    </submittedName>
</protein>
<keyword evidence="3" id="KW-1185">Reference proteome</keyword>
<feature type="compositionally biased region" description="Low complexity" evidence="1">
    <location>
        <begin position="258"/>
        <end position="296"/>
    </location>
</feature>
<feature type="compositionally biased region" description="Pro residues" evidence="1">
    <location>
        <begin position="297"/>
        <end position="310"/>
    </location>
</feature>
<reference evidence="3" key="1">
    <citation type="journal article" date="2019" name="Int. J. Syst. Evol. Microbiol.">
        <title>The Global Catalogue of Microorganisms (GCM) 10K type strain sequencing project: providing services to taxonomists for standard genome sequencing and annotation.</title>
        <authorList>
            <consortium name="The Broad Institute Genomics Platform"/>
            <consortium name="The Broad Institute Genome Sequencing Center for Infectious Disease"/>
            <person name="Wu L."/>
            <person name="Ma J."/>
        </authorList>
    </citation>
    <scope>NUCLEOTIDE SEQUENCE [LARGE SCALE GENOMIC DNA]</scope>
    <source>
        <strain evidence="3">JCM 18542</strain>
    </source>
</reference>
<evidence type="ECO:0000256" key="1">
    <source>
        <dbReference type="SAM" id="MobiDB-lite"/>
    </source>
</evidence>
<organism evidence="2 3">
    <name type="scientific">Tomitella cavernea</name>
    <dbReference type="NCBI Taxonomy" id="1387982"/>
    <lineage>
        <taxon>Bacteria</taxon>
        <taxon>Bacillati</taxon>
        <taxon>Actinomycetota</taxon>
        <taxon>Actinomycetes</taxon>
        <taxon>Mycobacteriales</taxon>
        <taxon>Tomitella</taxon>
    </lineage>
</organism>
<name>A0ABP9D7U1_9ACTN</name>
<gene>
    <name evidence="2" type="ORF">GCM10023353_38990</name>
</gene>